<keyword evidence="3" id="KW-1185">Reference proteome</keyword>
<dbReference type="Gene3D" id="1.10.10.10">
    <property type="entry name" value="Winged helix-like DNA-binding domain superfamily/Winged helix DNA-binding domain"/>
    <property type="match status" value="1"/>
</dbReference>
<dbReference type="InterPro" id="IPR000600">
    <property type="entry name" value="ROK"/>
</dbReference>
<proteinExistence type="inferred from homology"/>
<name>A0A8J3YQ28_9ACTN</name>
<dbReference type="InterPro" id="IPR036390">
    <property type="entry name" value="WH_DNA-bd_sf"/>
</dbReference>
<keyword evidence="2" id="KW-0808">Transferase</keyword>
<evidence type="ECO:0000313" key="3">
    <source>
        <dbReference type="Proteomes" id="UP000619260"/>
    </source>
</evidence>
<dbReference type="PANTHER" id="PTHR18964:SF173">
    <property type="entry name" value="GLUCOKINASE"/>
    <property type="match status" value="1"/>
</dbReference>
<dbReference type="PANTHER" id="PTHR18964">
    <property type="entry name" value="ROK (REPRESSOR, ORF, KINASE) FAMILY"/>
    <property type="match status" value="1"/>
</dbReference>
<keyword evidence="2" id="KW-0418">Kinase</keyword>
<dbReference type="SUPFAM" id="SSF53067">
    <property type="entry name" value="Actin-like ATPase domain"/>
    <property type="match status" value="1"/>
</dbReference>
<dbReference type="EMBL" id="BOPF01000029">
    <property type="protein sequence ID" value="GIJ49589.1"/>
    <property type="molecule type" value="Genomic_DNA"/>
</dbReference>
<dbReference type="InterPro" id="IPR036388">
    <property type="entry name" value="WH-like_DNA-bd_sf"/>
</dbReference>
<sequence length="404" mass="41740">MPGVEAVVAVLRAVSTGEAPSRAAVSRHLGAARSTVGLTVDYLLDQQLLVERALHDGRRGRPIQALALGPKAPLGGLIEFGPYRTIVAVSDLSGAILARHSVRTALACGPQEAIDGAALAMDELMDRLASPGSRITQVVASIGAPVNVGAGSVARSNNRSRAVPFPSLGWEEYPAATYLSQVFGTPAVLENDVHLLAIGDAAGLERDRFPLIRLHASMGLGAGILTDQGDLVRGVSGLAGDVGHLVVDGSSERSCWCGKSGCLSNVASIYSIGKDLGLPFGSEAGSDLVQTLRELVATGDEAAIRRIRDAADVVGRLAAILVDVINPGRLVLSGELIHLSSDVLARVRTGVYERSLPLSSRHLQVTVSTKDADGALPGAAQLAASLMLAPSGIDRVLRGGRPPA</sequence>
<evidence type="ECO:0000256" key="1">
    <source>
        <dbReference type="ARBA" id="ARBA00006479"/>
    </source>
</evidence>
<dbReference type="GO" id="GO:0016301">
    <property type="term" value="F:kinase activity"/>
    <property type="evidence" value="ECO:0007669"/>
    <property type="project" value="UniProtKB-KW"/>
</dbReference>
<gene>
    <name evidence="2" type="ORF">Val02_64750</name>
</gene>
<comment type="similarity">
    <text evidence="1">Belongs to the ROK (NagC/XylR) family.</text>
</comment>
<accession>A0A8J3YQ28</accession>
<protein>
    <submittedName>
        <fullName evidence="2">Sugar kinase</fullName>
    </submittedName>
</protein>
<dbReference type="InterPro" id="IPR043129">
    <property type="entry name" value="ATPase_NBD"/>
</dbReference>
<dbReference type="Pfam" id="PF00480">
    <property type="entry name" value="ROK"/>
    <property type="match status" value="1"/>
</dbReference>
<dbReference type="AlphaFoldDB" id="A0A8J3YQ28"/>
<dbReference type="Proteomes" id="UP000619260">
    <property type="component" value="Unassembled WGS sequence"/>
</dbReference>
<comment type="caution">
    <text evidence="2">The sequence shown here is derived from an EMBL/GenBank/DDBJ whole genome shotgun (WGS) entry which is preliminary data.</text>
</comment>
<reference evidence="2" key="1">
    <citation type="submission" date="2021-01" db="EMBL/GenBank/DDBJ databases">
        <title>Whole genome shotgun sequence of Virgisporangium aliadipatigenens NBRC 105644.</title>
        <authorList>
            <person name="Komaki H."/>
            <person name="Tamura T."/>
        </authorList>
    </citation>
    <scope>NUCLEOTIDE SEQUENCE</scope>
    <source>
        <strain evidence="2">NBRC 105644</strain>
    </source>
</reference>
<organism evidence="2 3">
    <name type="scientific">Virgisporangium aliadipatigenens</name>
    <dbReference type="NCBI Taxonomy" id="741659"/>
    <lineage>
        <taxon>Bacteria</taxon>
        <taxon>Bacillati</taxon>
        <taxon>Actinomycetota</taxon>
        <taxon>Actinomycetes</taxon>
        <taxon>Micromonosporales</taxon>
        <taxon>Micromonosporaceae</taxon>
        <taxon>Virgisporangium</taxon>
    </lineage>
</organism>
<dbReference type="SUPFAM" id="SSF46785">
    <property type="entry name" value="Winged helix' DNA-binding domain"/>
    <property type="match status" value="1"/>
</dbReference>
<dbReference type="Gene3D" id="3.30.420.40">
    <property type="match status" value="2"/>
</dbReference>
<evidence type="ECO:0000313" key="2">
    <source>
        <dbReference type="EMBL" id="GIJ49589.1"/>
    </source>
</evidence>